<dbReference type="EC" id="2.3.1.128" evidence="6"/>
<dbReference type="Pfam" id="PF00583">
    <property type="entry name" value="Acetyltransf_1"/>
    <property type="match status" value="1"/>
</dbReference>
<evidence type="ECO:0000256" key="1">
    <source>
        <dbReference type="ARBA" id="ARBA00005395"/>
    </source>
</evidence>
<dbReference type="InterPro" id="IPR000182">
    <property type="entry name" value="GNAT_dom"/>
</dbReference>
<organism evidence="6 7">
    <name type="scientific">Companilactobacillus bobalius</name>
    <dbReference type="NCBI Taxonomy" id="2801451"/>
    <lineage>
        <taxon>Bacteria</taxon>
        <taxon>Bacillati</taxon>
        <taxon>Bacillota</taxon>
        <taxon>Bacilli</taxon>
        <taxon>Lactobacillales</taxon>
        <taxon>Lactobacillaceae</taxon>
        <taxon>Companilactobacillus</taxon>
    </lineage>
</organism>
<accession>A0A202FEG1</accession>
<keyword evidence="2" id="KW-0963">Cytoplasm</keyword>
<dbReference type="RefSeq" id="WP_056954560.1">
    <property type="nucleotide sequence ID" value="NZ_LNUA01000077.1"/>
</dbReference>
<dbReference type="Proteomes" id="UP000196232">
    <property type="component" value="Unassembled WGS sequence"/>
</dbReference>
<evidence type="ECO:0000256" key="2">
    <source>
        <dbReference type="ARBA" id="ARBA00022490"/>
    </source>
</evidence>
<dbReference type="InterPro" id="IPR006464">
    <property type="entry name" value="AcTrfase_RimI/Ard1"/>
</dbReference>
<reference evidence="6 7" key="1">
    <citation type="submission" date="2017-03" db="EMBL/GenBank/DDBJ databases">
        <title>Genome sequence of Lactobacillus bobalius KACC 16343.</title>
        <authorList>
            <person name="Chun J."/>
        </authorList>
    </citation>
    <scope>NUCLEOTIDE SEQUENCE [LARGE SCALE GENOMIC DNA]</scope>
    <source>
        <strain evidence="6 7">KACC 16343</strain>
    </source>
</reference>
<gene>
    <name evidence="6" type="primary">rimI</name>
    <name evidence="6" type="ORF">LKACC16343_00984</name>
</gene>
<comment type="similarity">
    <text evidence="1">Belongs to the acetyltransferase family. RimI subfamily.</text>
</comment>
<evidence type="ECO:0000313" key="6">
    <source>
        <dbReference type="EMBL" id="OVE98822.1"/>
    </source>
</evidence>
<dbReference type="NCBIfam" id="TIGR01575">
    <property type="entry name" value="rimI"/>
    <property type="match status" value="1"/>
</dbReference>
<keyword evidence="3 6" id="KW-0808">Transferase</keyword>
<protein>
    <submittedName>
        <fullName evidence="6">Ribosomal-protein-alanine N-acetyltransferase</fullName>
        <ecNumber evidence="6">2.3.1.128</ecNumber>
    </submittedName>
</protein>
<dbReference type="PANTHER" id="PTHR43420">
    <property type="entry name" value="ACETYLTRANSFERASE"/>
    <property type="match status" value="1"/>
</dbReference>
<dbReference type="SUPFAM" id="SSF55729">
    <property type="entry name" value="Acyl-CoA N-acyltransferases (Nat)"/>
    <property type="match status" value="1"/>
</dbReference>
<comment type="caution">
    <text evidence="6">The sequence shown here is derived from an EMBL/GenBank/DDBJ whole genome shotgun (WGS) entry which is preliminary data.</text>
</comment>
<evidence type="ECO:0000256" key="3">
    <source>
        <dbReference type="ARBA" id="ARBA00022679"/>
    </source>
</evidence>
<dbReference type="GO" id="GO:0008080">
    <property type="term" value="F:N-acetyltransferase activity"/>
    <property type="evidence" value="ECO:0007669"/>
    <property type="project" value="InterPro"/>
</dbReference>
<dbReference type="EMBL" id="MYFM01000002">
    <property type="protein sequence ID" value="OVE98822.1"/>
    <property type="molecule type" value="Genomic_DNA"/>
</dbReference>
<dbReference type="PROSITE" id="PS51186">
    <property type="entry name" value="GNAT"/>
    <property type="match status" value="1"/>
</dbReference>
<evidence type="ECO:0000256" key="4">
    <source>
        <dbReference type="ARBA" id="ARBA00023315"/>
    </source>
</evidence>
<feature type="domain" description="N-acetyltransferase" evidence="5">
    <location>
        <begin position="34"/>
        <end position="180"/>
    </location>
</feature>
<dbReference type="InterPro" id="IPR016181">
    <property type="entry name" value="Acyl_CoA_acyltransferase"/>
</dbReference>
<dbReference type="Gene3D" id="3.40.630.30">
    <property type="match status" value="1"/>
</dbReference>
<keyword evidence="4 6" id="KW-0012">Acyltransferase</keyword>
<proteinExistence type="inferred from homology"/>
<name>A0A202FEG1_9LACO</name>
<dbReference type="AlphaFoldDB" id="A0A202FEG1"/>
<dbReference type="PANTHER" id="PTHR43420:SF44">
    <property type="entry name" value="ACETYLTRANSFERASE YPEA"/>
    <property type="match status" value="1"/>
</dbReference>
<evidence type="ECO:0000313" key="7">
    <source>
        <dbReference type="Proteomes" id="UP000196232"/>
    </source>
</evidence>
<dbReference type="CDD" id="cd04301">
    <property type="entry name" value="NAT_SF"/>
    <property type="match status" value="1"/>
</dbReference>
<evidence type="ECO:0000259" key="5">
    <source>
        <dbReference type="PROSITE" id="PS51186"/>
    </source>
</evidence>
<sequence length="180" mass="20859">MFPMLKKFKNILSNNKKEKFDFEKQLVTIDGQEFTLRKAIPDDSIEYMRIQETIYPIPVPWPIDIVEMEIGNKNALYLSLVNETGVVAFIGISLSDRTESHITNLAVNSDYQNLGIGHLLLNQAFAYCRKREFEKMSLEVDVTNDAAIALYEAFGFKVKTVHKKYYFRNHHDALEMMVDL</sequence>
<dbReference type="InterPro" id="IPR050680">
    <property type="entry name" value="YpeA/RimI_acetyltransf"/>
</dbReference>